<name>A0A8H6ABH9_PETAA</name>
<organism evidence="2 3">
    <name type="scientific">Petromyces alliaceus</name>
    <name type="common">Aspergillus alliaceus</name>
    <dbReference type="NCBI Taxonomy" id="209559"/>
    <lineage>
        <taxon>Eukaryota</taxon>
        <taxon>Fungi</taxon>
        <taxon>Dikarya</taxon>
        <taxon>Ascomycota</taxon>
        <taxon>Pezizomycotina</taxon>
        <taxon>Eurotiomycetes</taxon>
        <taxon>Eurotiomycetidae</taxon>
        <taxon>Eurotiales</taxon>
        <taxon>Aspergillaceae</taxon>
        <taxon>Aspergillus</taxon>
        <taxon>Aspergillus subgen. Circumdati</taxon>
    </lineage>
</organism>
<sequence>MSKSPLDSNVRKMGTAHPSNSTQSAGTIPMVSPTEMKSVSENKAKSPELDSPAASKEEHYDIDTTTRLTGDPLLTVGGRLQLNEIPSSMKHFYITIS</sequence>
<comment type="caution">
    <text evidence="2">The sequence shown here is derived from an EMBL/GenBank/DDBJ whole genome shotgun (WGS) entry which is preliminary data.</text>
</comment>
<dbReference type="AlphaFoldDB" id="A0A8H6ABH9"/>
<dbReference type="EMBL" id="SPNV01000018">
    <property type="protein sequence ID" value="KAF5865511.1"/>
    <property type="molecule type" value="Genomic_DNA"/>
</dbReference>
<feature type="compositionally biased region" description="Basic and acidic residues" evidence="1">
    <location>
        <begin position="38"/>
        <end position="48"/>
    </location>
</feature>
<protein>
    <submittedName>
        <fullName evidence="2">Uncharacterized protein</fullName>
    </submittedName>
</protein>
<feature type="region of interest" description="Disordered" evidence="1">
    <location>
        <begin position="1"/>
        <end position="65"/>
    </location>
</feature>
<accession>A0A8H6ABH9</accession>
<proteinExistence type="predicted"/>
<dbReference type="Proteomes" id="UP000541154">
    <property type="component" value="Unassembled WGS sequence"/>
</dbReference>
<evidence type="ECO:0000256" key="1">
    <source>
        <dbReference type="SAM" id="MobiDB-lite"/>
    </source>
</evidence>
<keyword evidence="3" id="KW-1185">Reference proteome</keyword>
<evidence type="ECO:0000313" key="2">
    <source>
        <dbReference type="EMBL" id="KAF5865511.1"/>
    </source>
</evidence>
<evidence type="ECO:0000313" key="3">
    <source>
        <dbReference type="Proteomes" id="UP000541154"/>
    </source>
</evidence>
<feature type="compositionally biased region" description="Basic and acidic residues" evidence="1">
    <location>
        <begin position="55"/>
        <end position="64"/>
    </location>
</feature>
<gene>
    <name evidence="2" type="ORF">ETB97_003354</name>
</gene>
<feature type="compositionally biased region" description="Polar residues" evidence="1">
    <location>
        <begin position="17"/>
        <end position="26"/>
    </location>
</feature>
<reference evidence="2 3" key="1">
    <citation type="submission" date="2019-04" db="EMBL/GenBank/DDBJ databases">
        <title>Aspergillus burnettii sp. nov., novel species from soil in southeast Queensland.</title>
        <authorList>
            <person name="Gilchrist C.L.M."/>
            <person name="Pitt J.I."/>
            <person name="Lange L."/>
            <person name="Lacey H.J."/>
            <person name="Vuong D."/>
            <person name="Midgley D.J."/>
            <person name="Greenfield P."/>
            <person name="Bradbury M."/>
            <person name="Lacey E."/>
            <person name="Busk P.K."/>
            <person name="Pilgaard B."/>
            <person name="Chooi Y.H."/>
            <person name="Piggott A.M."/>
        </authorList>
    </citation>
    <scope>NUCLEOTIDE SEQUENCE [LARGE SCALE GENOMIC DNA]</scope>
    <source>
        <strain evidence="2 3">FRR 5400</strain>
    </source>
</reference>